<dbReference type="Pfam" id="PF00069">
    <property type="entry name" value="Pkinase"/>
    <property type="match status" value="1"/>
</dbReference>
<evidence type="ECO:0000256" key="11">
    <source>
        <dbReference type="SAM" id="Phobius"/>
    </source>
</evidence>
<evidence type="ECO:0000256" key="3">
    <source>
        <dbReference type="ARBA" id="ARBA00005490"/>
    </source>
</evidence>
<dbReference type="EC" id="3.4.21.89" evidence="5"/>
<dbReference type="InterPro" id="IPR001733">
    <property type="entry name" value="Peptidase_S26B"/>
</dbReference>
<dbReference type="SUPFAM" id="SSF46565">
    <property type="entry name" value="Chaperone J-domain"/>
    <property type="match status" value="1"/>
</dbReference>
<dbReference type="NCBIfam" id="TIGR02228">
    <property type="entry name" value="sigpep_I_arch"/>
    <property type="match status" value="1"/>
</dbReference>
<dbReference type="InterPro" id="IPR019533">
    <property type="entry name" value="Peptidase_S26"/>
</dbReference>
<dbReference type="PROSITE" id="PS50076">
    <property type="entry name" value="DNAJ_2"/>
    <property type="match status" value="1"/>
</dbReference>
<dbReference type="InterPro" id="IPR029021">
    <property type="entry name" value="Prot-tyrosine_phosphatase-like"/>
</dbReference>
<evidence type="ECO:0000256" key="4">
    <source>
        <dbReference type="ARBA" id="ARBA00011035"/>
    </source>
</evidence>
<keyword evidence="15" id="KW-1185">Reference proteome</keyword>
<evidence type="ECO:0000256" key="1">
    <source>
        <dbReference type="ARBA" id="ARBA00000677"/>
    </source>
</evidence>
<dbReference type="Gene3D" id="1.10.287.110">
    <property type="entry name" value="DnaJ domain"/>
    <property type="match status" value="1"/>
</dbReference>
<comment type="subcellular location">
    <subcellularLocation>
        <location evidence="2">Membrane</location>
    </subcellularLocation>
</comment>
<dbReference type="SUPFAM" id="SSF51306">
    <property type="entry name" value="LexA/Signal peptidase"/>
    <property type="match status" value="1"/>
</dbReference>
<dbReference type="GO" id="GO:0009003">
    <property type="term" value="F:signal peptidase activity"/>
    <property type="evidence" value="ECO:0007669"/>
    <property type="project" value="UniProtKB-EC"/>
</dbReference>
<dbReference type="GO" id="GO:0004674">
    <property type="term" value="F:protein serine/threonine kinase activity"/>
    <property type="evidence" value="ECO:0007669"/>
    <property type="project" value="TreeGrafter"/>
</dbReference>
<evidence type="ECO:0000256" key="5">
    <source>
        <dbReference type="ARBA" id="ARBA00013208"/>
    </source>
</evidence>
<feature type="compositionally biased region" description="Polar residues" evidence="10">
    <location>
        <begin position="846"/>
        <end position="865"/>
    </location>
</feature>
<keyword evidence="7" id="KW-0547">Nucleotide-binding</keyword>
<dbReference type="Proteomes" id="UP000078046">
    <property type="component" value="Unassembled WGS sequence"/>
</dbReference>
<comment type="catalytic activity">
    <reaction evidence="1">
        <text>Cleavage of hydrophobic, N-terminal signal or leader sequences from secreted and periplasmic proteins.</text>
        <dbReference type="EC" id="3.4.21.89"/>
    </reaction>
</comment>
<keyword evidence="9 11" id="KW-0472">Membrane</keyword>
<dbReference type="InterPro" id="IPR001623">
    <property type="entry name" value="DnaJ_domain"/>
</dbReference>
<dbReference type="PROSITE" id="PS50011">
    <property type="entry name" value="PROTEIN_KINASE_DOM"/>
    <property type="match status" value="1"/>
</dbReference>
<organism evidence="14 15">
    <name type="scientific">Intoshia linei</name>
    <dbReference type="NCBI Taxonomy" id="1819745"/>
    <lineage>
        <taxon>Eukaryota</taxon>
        <taxon>Metazoa</taxon>
        <taxon>Spiralia</taxon>
        <taxon>Lophotrochozoa</taxon>
        <taxon>Mesozoa</taxon>
        <taxon>Orthonectida</taxon>
        <taxon>Rhopaluridae</taxon>
        <taxon>Intoshia</taxon>
    </lineage>
</organism>
<dbReference type="EMBL" id="LWCA01000509">
    <property type="protein sequence ID" value="OAF68130.1"/>
    <property type="molecule type" value="Genomic_DNA"/>
</dbReference>
<sequence length="1209" mass="138326">MKKNEIPPSVWHDMARVSTENISSQSTSFIGGSVQIEKFTYKIRTFIADGGFGSVFKAQNVKDNSYVAIKRMFANNKDTHRAIIKELKLLKKLSGHPNIVTFIAGAGLTKKNGKVGLTEYLLLTEYCPVLLMNVLNSDIDLNSVQILHMFYQLTSAVNFIHSQSMPLIHRDLKMDNILVNDKGILKLIDFGSMTVNLITPQSDWSTEKYMNAETEIDSFTTPIYRAPEMYDLYQLYPIDTKSDIWALGCILFCMTYKSHPFETSGKLAIINCKYHYPSIKKSEQYTKVNQFIEKIFILNPLNRPSAEELMDMMNFVLAKYNYLEPLSFLAKKIVSKWSDSEIKFLPSNLSVYKTMSKPMQSVNPAESVVEPKQQNIATEKLQNLEMEKVNKFYKESVIDFDFITPRIAVMSFPSPDSKINCLQSVETYLNERFENNYAIYNITNTSFHKDSTLQRVSECGSRCDTNLSYLIAIYDNIVCWLGKNKCNIGVINCKNGFWASCAVICGLLIYGGVFSHYLPPLILFQEKRKKKIKLYPSQYRYLTYIMKIKDEMKKNNSIQNLPTNIIKLNSILFINANDKLYSINEHIKVEIFCNSNKVNHVYFPPDKLKNDFKIDIETYVSGDVVILFSAPSFKDEKKKYIDLFSISFHTSFIDRTEKTTQLVFKFKDIDVFYKNASCELTFITNICMDSSLNRASFTSDITVADLLNCNQPTFKLVDPIIFFGNKRFLKETISQYENLSIIEKDNFVNFIQDDFVFQDPSLKQKLHSTTKQDSVDLLNTFSNSAIIASKSTSDINTSETSPICRIKSENNECTASLLNIDSFVQNDGVNVAYSYTNVQDVLEPSKMSNQKPKQKMELSTKTSVTPKYDIPINRKPDSPKKTKFYCDEPKKEQSNDKSINDMFSDLLKPHNFQTENDKNKKTNLTLKDIRYTEKAKFMDPNTLAVNKWKEGKEENIRALVSTIHTLPWPIKLSIQPVSMANLLSVSQVKKAYRKIVVHIHPDKNIGSQNETLAKLVSIKIKENSTQLRIVTMFSSYFSQVKKLNSRQVYQQFLSLAIAVSTALAIWKSTMLVSGSESPIVVVLSGSMEPAFWRGDIMFVYHNEAEGISVGDIVIFNFDTREIPIVHRALEVHTYNNGTFEVLTKGDNNNGNDRPLYPPGVKFVRKEQFLGKPFLKIPTLGMLTILFNDYPTFKFGVLGTLAFFLLLHRE</sequence>
<dbReference type="InterPro" id="IPR036869">
    <property type="entry name" value="J_dom_sf"/>
</dbReference>
<dbReference type="Gene3D" id="2.60.40.1110">
    <property type="match status" value="1"/>
</dbReference>
<dbReference type="InterPro" id="IPR035892">
    <property type="entry name" value="C2_domain_sf"/>
</dbReference>
<dbReference type="AlphaFoldDB" id="A0A177B1Y0"/>
<proteinExistence type="inferred from homology"/>
<evidence type="ECO:0000256" key="9">
    <source>
        <dbReference type="ARBA" id="ARBA00023136"/>
    </source>
</evidence>
<feature type="domain" description="J" evidence="13">
    <location>
        <begin position="972"/>
        <end position="1053"/>
    </location>
</feature>
<dbReference type="SUPFAM" id="SSF56112">
    <property type="entry name" value="Protein kinase-like (PK-like)"/>
    <property type="match status" value="1"/>
</dbReference>
<dbReference type="InterPro" id="IPR036286">
    <property type="entry name" value="LexA/Signal_pep-like_sf"/>
</dbReference>
<dbReference type="GO" id="GO:0005524">
    <property type="term" value="F:ATP binding"/>
    <property type="evidence" value="ECO:0007669"/>
    <property type="project" value="InterPro"/>
</dbReference>
<dbReference type="OrthoDB" id="10257561at2759"/>
<comment type="caution">
    <text evidence="14">The sequence shown here is derived from an EMBL/GenBank/DDBJ whole genome shotgun (WGS) entry which is preliminary data.</text>
</comment>
<evidence type="ECO:0000256" key="8">
    <source>
        <dbReference type="ARBA" id="ARBA00022989"/>
    </source>
</evidence>
<dbReference type="SUPFAM" id="SSF52799">
    <property type="entry name" value="(Phosphotyrosine protein) phosphatases II"/>
    <property type="match status" value="1"/>
</dbReference>
<dbReference type="GO" id="GO:2000369">
    <property type="term" value="P:regulation of clathrin-dependent endocytosis"/>
    <property type="evidence" value="ECO:0007669"/>
    <property type="project" value="TreeGrafter"/>
</dbReference>
<dbReference type="GO" id="GO:0006465">
    <property type="term" value="P:signal peptide processing"/>
    <property type="evidence" value="ECO:0007669"/>
    <property type="project" value="InterPro"/>
</dbReference>
<name>A0A177B1Y0_9BILA</name>
<evidence type="ECO:0000256" key="10">
    <source>
        <dbReference type="SAM" id="MobiDB-lite"/>
    </source>
</evidence>
<evidence type="ECO:0000256" key="7">
    <source>
        <dbReference type="ARBA" id="ARBA00022741"/>
    </source>
</evidence>
<dbReference type="InterPro" id="IPR011009">
    <property type="entry name" value="Kinase-like_dom_sf"/>
</dbReference>
<comment type="similarity">
    <text evidence="3">Belongs to the protein kinase superfamily. AGC Ser/Thr protein kinase family. PKC subfamily.</text>
</comment>
<gene>
    <name evidence="14" type="ORF">A3Q56_04101</name>
</gene>
<dbReference type="SMART" id="SM00220">
    <property type="entry name" value="S_TKc"/>
    <property type="match status" value="1"/>
</dbReference>
<dbReference type="InterPro" id="IPR000719">
    <property type="entry name" value="Prot_kinase_dom"/>
</dbReference>
<evidence type="ECO:0000259" key="12">
    <source>
        <dbReference type="PROSITE" id="PS50011"/>
    </source>
</evidence>
<dbReference type="Gene3D" id="1.10.510.10">
    <property type="entry name" value="Transferase(Phosphotransferase) domain 1"/>
    <property type="match status" value="1"/>
</dbReference>
<accession>A0A177B1Y0</accession>
<reference evidence="14 15" key="1">
    <citation type="submission" date="2016-04" db="EMBL/GenBank/DDBJ databases">
        <title>The genome of Intoshia linei affirms orthonectids as highly simplified spiralians.</title>
        <authorList>
            <person name="Mikhailov K.V."/>
            <person name="Slusarev G.S."/>
            <person name="Nikitin M.A."/>
            <person name="Logacheva M.D."/>
            <person name="Penin A."/>
            <person name="Aleoshin V."/>
            <person name="Panchin Y.V."/>
        </authorList>
    </citation>
    <scope>NUCLEOTIDE SEQUENCE [LARGE SCALE GENOMIC DNA]</scope>
    <source>
        <strain evidence="14">Intl2013</strain>
        <tissue evidence="14">Whole animal</tissue>
    </source>
</reference>
<dbReference type="PROSITE" id="PS00108">
    <property type="entry name" value="PROTEIN_KINASE_ST"/>
    <property type="match status" value="1"/>
</dbReference>
<dbReference type="PANTHER" id="PTHR22967:SF105">
    <property type="entry name" value="CYCLIN-G-ASSOCIATED KINASE"/>
    <property type="match status" value="1"/>
</dbReference>
<feature type="transmembrane region" description="Helical" evidence="11">
    <location>
        <begin position="1189"/>
        <end position="1206"/>
    </location>
</feature>
<dbReference type="CDD" id="cd06530">
    <property type="entry name" value="S26_SPase_I"/>
    <property type="match status" value="1"/>
</dbReference>
<dbReference type="GO" id="GO:0035612">
    <property type="term" value="F:AP-2 adaptor complex binding"/>
    <property type="evidence" value="ECO:0007669"/>
    <property type="project" value="TreeGrafter"/>
</dbReference>
<dbReference type="GO" id="GO:0045747">
    <property type="term" value="P:positive regulation of Notch signaling pathway"/>
    <property type="evidence" value="ECO:0007669"/>
    <property type="project" value="TreeGrafter"/>
</dbReference>
<dbReference type="SUPFAM" id="SSF49562">
    <property type="entry name" value="C2 domain (Calcium/lipid-binding domain, CaLB)"/>
    <property type="match status" value="1"/>
</dbReference>
<keyword evidence="6 11" id="KW-0812">Transmembrane</keyword>
<evidence type="ECO:0000313" key="15">
    <source>
        <dbReference type="Proteomes" id="UP000078046"/>
    </source>
</evidence>
<protein>
    <recommendedName>
        <fullName evidence="5">signal peptidase I</fullName>
        <ecNumber evidence="5">3.4.21.89</ecNumber>
    </recommendedName>
</protein>
<dbReference type="InterPro" id="IPR008271">
    <property type="entry name" value="Ser/Thr_kinase_AS"/>
</dbReference>
<evidence type="ECO:0000313" key="14">
    <source>
        <dbReference type="EMBL" id="OAF68130.1"/>
    </source>
</evidence>
<evidence type="ECO:0000259" key="13">
    <source>
        <dbReference type="PROSITE" id="PS50076"/>
    </source>
</evidence>
<keyword evidence="8 11" id="KW-1133">Transmembrane helix</keyword>
<dbReference type="PRINTS" id="PR00728">
    <property type="entry name" value="SIGNALPTASE"/>
</dbReference>
<evidence type="ECO:0000256" key="6">
    <source>
        <dbReference type="ARBA" id="ARBA00022692"/>
    </source>
</evidence>
<dbReference type="Gene3D" id="3.90.190.10">
    <property type="entry name" value="Protein tyrosine phosphatase superfamily"/>
    <property type="match status" value="1"/>
</dbReference>
<dbReference type="GO" id="GO:0016020">
    <property type="term" value="C:membrane"/>
    <property type="evidence" value="ECO:0007669"/>
    <property type="project" value="UniProtKB-SubCell"/>
</dbReference>
<comment type="similarity">
    <text evidence="4">Belongs to the peptidase S26B family.</text>
</comment>
<evidence type="ECO:0000256" key="2">
    <source>
        <dbReference type="ARBA" id="ARBA00004370"/>
    </source>
</evidence>
<feature type="domain" description="Protein kinase" evidence="12">
    <location>
        <begin position="41"/>
        <end position="316"/>
    </location>
</feature>
<dbReference type="GO" id="GO:0005737">
    <property type="term" value="C:cytoplasm"/>
    <property type="evidence" value="ECO:0007669"/>
    <property type="project" value="TreeGrafter"/>
</dbReference>
<dbReference type="PANTHER" id="PTHR22967">
    <property type="entry name" value="SERINE/THREONINE PROTEIN KINASE"/>
    <property type="match status" value="1"/>
</dbReference>
<feature type="region of interest" description="Disordered" evidence="10">
    <location>
        <begin position="846"/>
        <end position="874"/>
    </location>
</feature>
<dbReference type="GO" id="GO:0004252">
    <property type="term" value="F:serine-type endopeptidase activity"/>
    <property type="evidence" value="ECO:0007669"/>
    <property type="project" value="InterPro"/>
</dbReference>